<dbReference type="PROSITE" id="PS51186">
    <property type="entry name" value="GNAT"/>
    <property type="match status" value="1"/>
</dbReference>
<protein>
    <submittedName>
        <fullName evidence="2">Acetyltransferase, GNAT family</fullName>
    </submittedName>
</protein>
<dbReference type="Pfam" id="PF00583">
    <property type="entry name" value="Acetyltransf_1"/>
    <property type="match status" value="1"/>
</dbReference>
<dbReference type="InterPro" id="IPR000182">
    <property type="entry name" value="GNAT_dom"/>
</dbReference>
<gene>
    <name evidence="2" type="ORF">AVDCRST_MAG85-3574</name>
</gene>
<name>A0A6J4TR37_9ACTN</name>
<dbReference type="PANTHER" id="PTHR42791:SF1">
    <property type="entry name" value="N-ACETYLTRANSFERASE DOMAIN-CONTAINING PROTEIN"/>
    <property type="match status" value="1"/>
</dbReference>
<dbReference type="InterPro" id="IPR016181">
    <property type="entry name" value="Acyl_CoA_acyltransferase"/>
</dbReference>
<organism evidence="2">
    <name type="scientific">uncultured Solirubrobacteraceae bacterium</name>
    <dbReference type="NCBI Taxonomy" id="1162706"/>
    <lineage>
        <taxon>Bacteria</taxon>
        <taxon>Bacillati</taxon>
        <taxon>Actinomycetota</taxon>
        <taxon>Thermoleophilia</taxon>
        <taxon>Solirubrobacterales</taxon>
        <taxon>Solirubrobacteraceae</taxon>
        <taxon>environmental samples</taxon>
    </lineage>
</organism>
<dbReference type="SUPFAM" id="SSF55729">
    <property type="entry name" value="Acyl-CoA N-acyltransferases (Nat)"/>
    <property type="match status" value="1"/>
</dbReference>
<dbReference type="AlphaFoldDB" id="A0A6J4TR37"/>
<sequence length="189" mass="21530">MIRLATQDDAPALQGSLAQAFHDDPVASWSLPSERRRPAQLGRFYRERLRTLVPDEMVFCDDERRGAALWTAPDRWQIGFAELARMRIATRRTPLFLVGAHHVDSAHPGEPHYYLNVLGVSPEAQGTGLGTRLIAPMLERCDREGVPAYLESSKERNLVFYERHGFRVTGEVMMPRGGPKLWLMWRAPH</sequence>
<keyword evidence="2" id="KW-0808">Transferase</keyword>
<dbReference type="Gene3D" id="3.40.630.30">
    <property type="match status" value="1"/>
</dbReference>
<feature type="domain" description="N-acetyltransferase" evidence="1">
    <location>
        <begin position="47"/>
        <end position="188"/>
    </location>
</feature>
<reference evidence="2" key="1">
    <citation type="submission" date="2020-02" db="EMBL/GenBank/DDBJ databases">
        <authorList>
            <person name="Meier V. D."/>
        </authorList>
    </citation>
    <scope>NUCLEOTIDE SEQUENCE</scope>
    <source>
        <strain evidence="2">AVDCRST_MAG85</strain>
    </source>
</reference>
<dbReference type="CDD" id="cd04301">
    <property type="entry name" value="NAT_SF"/>
    <property type="match status" value="1"/>
</dbReference>
<dbReference type="EMBL" id="CADCVT010000397">
    <property type="protein sequence ID" value="CAA9529859.1"/>
    <property type="molecule type" value="Genomic_DNA"/>
</dbReference>
<accession>A0A6J4TR37</accession>
<dbReference type="InterPro" id="IPR052523">
    <property type="entry name" value="Trichothecene_AcTrans"/>
</dbReference>
<dbReference type="PANTHER" id="PTHR42791">
    <property type="entry name" value="GNAT FAMILY ACETYLTRANSFERASE"/>
    <property type="match status" value="1"/>
</dbReference>
<evidence type="ECO:0000259" key="1">
    <source>
        <dbReference type="PROSITE" id="PS51186"/>
    </source>
</evidence>
<evidence type="ECO:0000313" key="2">
    <source>
        <dbReference type="EMBL" id="CAA9529859.1"/>
    </source>
</evidence>
<dbReference type="GO" id="GO:0016747">
    <property type="term" value="F:acyltransferase activity, transferring groups other than amino-acyl groups"/>
    <property type="evidence" value="ECO:0007669"/>
    <property type="project" value="InterPro"/>
</dbReference>
<proteinExistence type="predicted"/>